<evidence type="ECO:0000256" key="6">
    <source>
        <dbReference type="RuleBase" id="RU000477"/>
    </source>
</evidence>
<proteinExistence type="inferred from homology"/>
<sequence length="362" mass="38812">MDSRSIRRDLAATLGEFIGTFSFLLFAFGGLQAASHASTASAASPAALCYVALAFGGSLAVNLSIWYRICGLPANPAVSLALLLVGATSPVRFALFSIAEYAAGIAAAAVVDKLTPAPFEPIADDSILCLAVLFVAVEKHRLTPFAPLVIGSSLSICLLFASEYDSAGVNPARALGPSVVGRKFERRFFEIWILAPYVGAICAAVIYRIFKVLGMDELNPGQDDTGKAACGPVARDPLLHKALPPLDMDTKAWSSDALPMHDLTDSNRDASIVISLPDVADAASNRGMKRLRATYALRQSMARIPTTFLWSGAASVDQRNKRARTVEPHMDETIDASFFRSEDRMRPSQFRSRLASSAYSMT</sequence>
<evidence type="ECO:0000313" key="9">
    <source>
        <dbReference type="Proteomes" id="UP000009131"/>
    </source>
</evidence>
<dbReference type="InterPro" id="IPR023271">
    <property type="entry name" value="Aquaporin-like"/>
</dbReference>
<comment type="subcellular location">
    <subcellularLocation>
        <location evidence="1">Membrane</location>
        <topology evidence="1">Multi-pass membrane protein</topology>
    </subcellularLocation>
</comment>
<feature type="transmembrane region" description="Helical" evidence="7">
    <location>
        <begin position="43"/>
        <end position="65"/>
    </location>
</feature>
<comment type="caution">
    <text evidence="8">The sequence shown here is derived from an EMBL/GenBank/DDBJ whole genome shotgun (WGS) entry which is preliminary data.</text>
</comment>
<dbReference type="PANTHER" id="PTHR19139">
    <property type="entry name" value="AQUAPORIN TRANSPORTER"/>
    <property type="match status" value="1"/>
</dbReference>
<feature type="transmembrane region" description="Helical" evidence="7">
    <location>
        <begin position="12"/>
        <end position="31"/>
    </location>
</feature>
<dbReference type="EMBL" id="BABT02000211">
    <property type="protein sequence ID" value="GAA99139.1"/>
    <property type="molecule type" value="Genomic_DNA"/>
</dbReference>
<dbReference type="OrthoDB" id="3222at2759"/>
<dbReference type="eggNOG" id="KOG0223">
    <property type="taxonomic scope" value="Eukaryota"/>
</dbReference>
<evidence type="ECO:0000256" key="5">
    <source>
        <dbReference type="ARBA" id="ARBA00023136"/>
    </source>
</evidence>
<comment type="similarity">
    <text evidence="2 6">Belongs to the MIP/aquaporin (TC 1.A.8) family.</text>
</comment>
<dbReference type="SUPFAM" id="SSF81338">
    <property type="entry name" value="Aquaporin-like"/>
    <property type="match status" value="1"/>
</dbReference>
<gene>
    <name evidence="8" type="primary">Mo05829</name>
    <name evidence="8" type="ORF">E5Q_05829</name>
</gene>
<accession>G7E8H9</accession>
<dbReference type="HOGENOM" id="CLU_731755_0_0_1"/>
<name>G7E8H9_MIXOS</name>
<keyword evidence="4 7" id="KW-1133">Transmembrane helix</keyword>
<dbReference type="PRINTS" id="PR00783">
    <property type="entry name" value="MINTRINSICP"/>
</dbReference>
<evidence type="ECO:0000313" key="8">
    <source>
        <dbReference type="EMBL" id="GAA99139.1"/>
    </source>
</evidence>
<dbReference type="InterPro" id="IPR034294">
    <property type="entry name" value="Aquaporin_transptr"/>
</dbReference>
<dbReference type="AlphaFoldDB" id="G7E8H9"/>
<evidence type="ECO:0008006" key="10">
    <source>
        <dbReference type="Google" id="ProtNLM"/>
    </source>
</evidence>
<dbReference type="Pfam" id="PF00230">
    <property type="entry name" value="MIP"/>
    <property type="match status" value="2"/>
</dbReference>
<keyword evidence="5 7" id="KW-0472">Membrane</keyword>
<evidence type="ECO:0000256" key="3">
    <source>
        <dbReference type="ARBA" id="ARBA00022692"/>
    </source>
</evidence>
<dbReference type="STRING" id="764103.G7E8H9"/>
<reference evidence="8 9" key="2">
    <citation type="journal article" date="2012" name="Open Biol.">
        <title>Characteristics of nucleosomes and linker DNA regions on the genome of the basidiomycete Mixia osmundae revealed by mono- and dinucleosome mapping.</title>
        <authorList>
            <person name="Nishida H."/>
            <person name="Kondo S."/>
            <person name="Matsumoto T."/>
            <person name="Suzuki Y."/>
            <person name="Yoshikawa H."/>
            <person name="Taylor T.D."/>
            <person name="Sugiyama J."/>
        </authorList>
    </citation>
    <scope>NUCLEOTIDE SEQUENCE [LARGE SCALE GENOMIC DNA]</scope>
    <source>
        <strain evidence="9">CBS 9802 / IAM 14324 / JCM 22182 / KY 12970</strain>
    </source>
</reference>
<evidence type="ECO:0000256" key="1">
    <source>
        <dbReference type="ARBA" id="ARBA00004141"/>
    </source>
</evidence>
<dbReference type="GO" id="GO:0005886">
    <property type="term" value="C:plasma membrane"/>
    <property type="evidence" value="ECO:0007669"/>
    <property type="project" value="TreeGrafter"/>
</dbReference>
<keyword evidence="3 6" id="KW-0812">Transmembrane</keyword>
<protein>
    <recommendedName>
        <fullName evidence="10">Aquaporin</fullName>
    </recommendedName>
</protein>
<keyword evidence="6" id="KW-0813">Transport</keyword>
<dbReference type="GO" id="GO:0015250">
    <property type="term" value="F:water channel activity"/>
    <property type="evidence" value="ECO:0007669"/>
    <property type="project" value="TreeGrafter"/>
</dbReference>
<feature type="transmembrane region" description="Helical" evidence="7">
    <location>
        <begin position="191"/>
        <end position="210"/>
    </location>
</feature>
<dbReference type="InterPro" id="IPR000425">
    <property type="entry name" value="MIP"/>
</dbReference>
<evidence type="ECO:0000256" key="7">
    <source>
        <dbReference type="SAM" id="Phobius"/>
    </source>
</evidence>
<dbReference type="Proteomes" id="UP000009131">
    <property type="component" value="Unassembled WGS sequence"/>
</dbReference>
<evidence type="ECO:0000256" key="4">
    <source>
        <dbReference type="ARBA" id="ARBA00022989"/>
    </source>
</evidence>
<dbReference type="InParanoid" id="G7E8H9"/>
<organism evidence="8 9">
    <name type="scientific">Mixia osmundae (strain CBS 9802 / IAM 14324 / JCM 22182 / KY 12970)</name>
    <dbReference type="NCBI Taxonomy" id="764103"/>
    <lineage>
        <taxon>Eukaryota</taxon>
        <taxon>Fungi</taxon>
        <taxon>Dikarya</taxon>
        <taxon>Basidiomycota</taxon>
        <taxon>Pucciniomycotina</taxon>
        <taxon>Mixiomycetes</taxon>
        <taxon>Mixiales</taxon>
        <taxon>Mixiaceae</taxon>
        <taxon>Mixia</taxon>
    </lineage>
</organism>
<keyword evidence="9" id="KW-1185">Reference proteome</keyword>
<evidence type="ECO:0000256" key="2">
    <source>
        <dbReference type="ARBA" id="ARBA00006175"/>
    </source>
</evidence>
<dbReference type="PANTHER" id="PTHR19139:SF199">
    <property type="entry name" value="MIP17260P"/>
    <property type="match status" value="1"/>
</dbReference>
<dbReference type="Gene3D" id="1.20.1080.10">
    <property type="entry name" value="Glycerol uptake facilitator protein"/>
    <property type="match status" value="2"/>
</dbReference>
<reference evidence="8 9" key="1">
    <citation type="journal article" date="2011" name="J. Gen. Appl. Microbiol.">
        <title>Draft genome sequencing of the enigmatic basidiomycete Mixia osmundae.</title>
        <authorList>
            <person name="Nishida H."/>
            <person name="Nagatsuka Y."/>
            <person name="Sugiyama J."/>
        </authorList>
    </citation>
    <scope>NUCLEOTIDE SEQUENCE [LARGE SCALE GENOMIC DNA]</scope>
    <source>
        <strain evidence="9">CBS 9802 / IAM 14324 / JCM 22182 / KY 12970</strain>
    </source>
</reference>